<dbReference type="Pfam" id="PF13561">
    <property type="entry name" value="adh_short_C2"/>
    <property type="match status" value="1"/>
</dbReference>
<dbReference type="GO" id="GO:0016491">
    <property type="term" value="F:oxidoreductase activity"/>
    <property type="evidence" value="ECO:0007669"/>
    <property type="project" value="UniProtKB-KW"/>
</dbReference>
<dbReference type="Gene3D" id="3.40.50.720">
    <property type="entry name" value="NAD(P)-binding Rossmann-like Domain"/>
    <property type="match status" value="1"/>
</dbReference>
<dbReference type="FunFam" id="3.40.50.720:FF:000084">
    <property type="entry name" value="Short-chain dehydrogenase reductase"/>
    <property type="match status" value="1"/>
</dbReference>
<evidence type="ECO:0000313" key="4">
    <source>
        <dbReference type="EMBL" id="RXZ87749.1"/>
    </source>
</evidence>
<dbReference type="CDD" id="cd05233">
    <property type="entry name" value="SDR_c"/>
    <property type="match status" value="1"/>
</dbReference>
<evidence type="ECO:0000256" key="1">
    <source>
        <dbReference type="ARBA" id="ARBA00006484"/>
    </source>
</evidence>
<dbReference type="InterPro" id="IPR050259">
    <property type="entry name" value="SDR"/>
</dbReference>
<dbReference type="PANTHER" id="PTHR42879:SF2">
    <property type="entry name" value="3-OXOACYL-[ACYL-CARRIER-PROTEIN] REDUCTASE FABG"/>
    <property type="match status" value="1"/>
</dbReference>
<dbReference type="NCBIfam" id="NF005559">
    <property type="entry name" value="PRK07231.1"/>
    <property type="match status" value="1"/>
</dbReference>
<proteinExistence type="inferred from homology"/>
<dbReference type="InterPro" id="IPR036291">
    <property type="entry name" value="NAD(P)-bd_dom_sf"/>
</dbReference>
<dbReference type="Proteomes" id="UP000581087">
    <property type="component" value="Unassembled WGS sequence"/>
</dbReference>
<evidence type="ECO:0000313" key="6">
    <source>
        <dbReference type="Proteomes" id="UP000581087"/>
    </source>
</evidence>
<sequence>MNTVRASGIHGGGIHAGRAAIVTGAGSGIGRATALLLAERGASVVVADLDAAAAETVVAEITAAGGDARAIIVDMADPASVAALGVEAAEWAGTIDILVNNAGIAIARPLGEYTVDEWDLQLAVNLRGPLLAMQAVLPGMRAVGEGWIVNVASTSAFVSSTQPVAAYDVSKAGIRQLTVSAAAELAGEGIHVNAVAPGTIATTLTRDLLDSPEKLAGAEAKIPALRLGEPEDVAGAISFLCSPAADYVHGHTLVVDGGWLLR</sequence>
<evidence type="ECO:0000313" key="5">
    <source>
        <dbReference type="Proteomes" id="UP000292686"/>
    </source>
</evidence>
<name>A0A4Q2M6W0_9MICO</name>
<dbReference type="EMBL" id="SDPM01000001">
    <property type="protein sequence ID" value="RXZ87749.1"/>
    <property type="molecule type" value="Genomic_DNA"/>
</dbReference>
<dbReference type="InterPro" id="IPR002347">
    <property type="entry name" value="SDR_fam"/>
</dbReference>
<dbReference type="Proteomes" id="UP000292686">
    <property type="component" value="Unassembled WGS sequence"/>
</dbReference>
<evidence type="ECO:0000256" key="2">
    <source>
        <dbReference type="ARBA" id="ARBA00023002"/>
    </source>
</evidence>
<dbReference type="PRINTS" id="PR00081">
    <property type="entry name" value="GDHRDH"/>
</dbReference>
<dbReference type="RefSeq" id="WP_129172014.1">
    <property type="nucleotide sequence ID" value="NZ_JACCBI010000001.1"/>
</dbReference>
<keyword evidence="5" id="KW-1185">Reference proteome</keyword>
<reference evidence="4 5" key="1">
    <citation type="submission" date="2019-01" db="EMBL/GenBank/DDBJ databases">
        <title>Agromyces.</title>
        <authorList>
            <person name="Li J."/>
        </authorList>
    </citation>
    <scope>NUCLEOTIDE SEQUENCE [LARGE SCALE GENOMIC DNA]</scope>
    <source>
        <strain evidence="4 5">DSM 23870</strain>
    </source>
</reference>
<comment type="similarity">
    <text evidence="1">Belongs to the short-chain dehydrogenases/reductases (SDR) family.</text>
</comment>
<keyword evidence="2" id="KW-0560">Oxidoreductase</keyword>
<dbReference type="SUPFAM" id="SSF51735">
    <property type="entry name" value="NAD(P)-binding Rossmann-fold domains"/>
    <property type="match status" value="1"/>
</dbReference>
<evidence type="ECO:0000313" key="3">
    <source>
        <dbReference type="EMBL" id="NYD68103.1"/>
    </source>
</evidence>
<accession>A0A4Q2M6W0</accession>
<reference evidence="3 6" key="2">
    <citation type="submission" date="2020-07" db="EMBL/GenBank/DDBJ databases">
        <title>Sequencing the genomes of 1000 actinobacteria strains.</title>
        <authorList>
            <person name="Klenk H.-P."/>
        </authorList>
    </citation>
    <scope>NUCLEOTIDE SEQUENCE [LARGE SCALE GENOMIC DNA]</scope>
    <source>
        <strain evidence="3 6">DSM 23870</strain>
    </source>
</reference>
<dbReference type="PANTHER" id="PTHR42879">
    <property type="entry name" value="3-OXOACYL-(ACYL-CARRIER-PROTEIN) REDUCTASE"/>
    <property type="match status" value="1"/>
</dbReference>
<gene>
    <name evidence="3" type="ORF">BJ972_002622</name>
    <name evidence="4" type="ORF">ESP50_00650</name>
</gene>
<dbReference type="PRINTS" id="PR00080">
    <property type="entry name" value="SDRFAMILY"/>
</dbReference>
<dbReference type="AlphaFoldDB" id="A0A4Q2M6W0"/>
<organism evidence="4 5">
    <name type="scientific">Agromyces atrinae</name>
    <dbReference type="NCBI Taxonomy" id="592376"/>
    <lineage>
        <taxon>Bacteria</taxon>
        <taxon>Bacillati</taxon>
        <taxon>Actinomycetota</taxon>
        <taxon>Actinomycetes</taxon>
        <taxon>Micrococcales</taxon>
        <taxon>Microbacteriaceae</taxon>
        <taxon>Agromyces</taxon>
    </lineage>
</organism>
<dbReference type="EMBL" id="JACCBI010000001">
    <property type="protein sequence ID" value="NYD68103.1"/>
    <property type="molecule type" value="Genomic_DNA"/>
</dbReference>
<comment type="caution">
    <text evidence="4">The sequence shown here is derived from an EMBL/GenBank/DDBJ whole genome shotgun (WGS) entry which is preliminary data.</text>
</comment>
<protein>
    <submittedName>
        <fullName evidence="3">NAD(P)-dependent dehydrogenase (Short-subunit alcohol dehydrogenase family)</fullName>
    </submittedName>
    <submittedName>
        <fullName evidence="4">SDR family oxidoreductase</fullName>
    </submittedName>
</protein>
<dbReference type="OrthoDB" id="286404at2"/>